<dbReference type="Proteomes" id="UP000451386">
    <property type="component" value="Unassembled WGS sequence"/>
</dbReference>
<dbReference type="RefSeq" id="WP_003811447.1">
    <property type="nucleotide sequence ID" value="NZ_BCXK01000017.1"/>
</dbReference>
<comment type="caution">
    <text evidence="2">The sequence shown here is derived from an EMBL/GenBank/DDBJ whole genome shotgun (WGS) entry which is preliminary data.</text>
</comment>
<dbReference type="AlphaFoldDB" id="A0A7J5TMN2"/>
<reference evidence="2 3" key="1">
    <citation type="journal article" date="2019" name="Nat. Med.">
        <title>A library of human gut bacterial isolates paired with longitudinal multiomics data enables mechanistic microbiome research.</title>
        <authorList>
            <person name="Poyet M."/>
            <person name="Groussin M."/>
            <person name="Gibbons S.M."/>
            <person name="Avila-Pacheco J."/>
            <person name="Jiang X."/>
            <person name="Kearney S.M."/>
            <person name="Perrotta A.R."/>
            <person name="Berdy B."/>
            <person name="Zhao S."/>
            <person name="Lieberman T.D."/>
            <person name="Swanson P.K."/>
            <person name="Smith M."/>
            <person name="Roesemann S."/>
            <person name="Alexander J.E."/>
            <person name="Rich S.A."/>
            <person name="Livny J."/>
            <person name="Vlamakis H."/>
            <person name="Clish C."/>
            <person name="Bullock K."/>
            <person name="Deik A."/>
            <person name="Scott J."/>
            <person name="Pierce K.A."/>
            <person name="Xavier R.J."/>
            <person name="Alm E.J."/>
        </authorList>
    </citation>
    <scope>NUCLEOTIDE SEQUENCE [LARGE SCALE GENOMIC DNA]</scope>
    <source>
        <strain evidence="2 3">BIOML-A13</strain>
    </source>
</reference>
<dbReference type="InterPro" id="IPR001173">
    <property type="entry name" value="Glyco_trans_2-like"/>
</dbReference>
<protein>
    <submittedName>
        <fullName evidence="2">Glycosyltransferase family 2 protein</fullName>
    </submittedName>
</protein>
<dbReference type="SUPFAM" id="SSF53448">
    <property type="entry name" value="Nucleotide-diphospho-sugar transferases"/>
    <property type="match status" value="1"/>
</dbReference>
<evidence type="ECO:0000259" key="1">
    <source>
        <dbReference type="Pfam" id="PF00535"/>
    </source>
</evidence>
<dbReference type="GO" id="GO:0016740">
    <property type="term" value="F:transferase activity"/>
    <property type="evidence" value="ECO:0007669"/>
    <property type="project" value="UniProtKB-KW"/>
</dbReference>
<dbReference type="CDD" id="cd00761">
    <property type="entry name" value="Glyco_tranf_GTA_type"/>
    <property type="match status" value="1"/>
</dbReference>
<dbReference type="Pfam" id="PF00535">
    <property type="entry name" value="Glycos_transf_2"/>
    <property type="match status" value="1"/>
</dbReference>
<feature type="domain" description="Glycosyltransferase 2-like" evidence="1">
    <location>
        <begin position="14"/>
        <end position="63"/>
    </location>
</feature>
<evidence type="ECO:0000313" key="3">
    <source>
        <dbReference type="Proteomes" id="UP000451386"/>
    </source>
</evidence>
<accession>A0A7J5TMN2</accession>
<evidence type="ECO:0000313" key="2">
    <source>
        <dbReference type="EMBL" id="KAB7486367.1"/>
    </source>
</evidence>
<dbReference type="GeneID" id="93091728"/>
<gene>
    <name evidence="2" type="ORF">GBA83_07620</name>
</gene>
<proteinExistence type="predicted"/>
<sequence>MEAALKPAAPSAVTVVITSCNQGALIREAVESALAQTIRPDCAIVVDDGPDDPASIAVLDGLAELGAPGRDGTAPAGQFAPVLEKTSLYQFPSCPPTGRDDSPARR</sequence>
<organism evidence="2 3">
    <name type="scientific">Bifidobacterium bifidum</name>
    <dbReference type="NCBI Taxonomy" id="1681"/>
    <lineage>
        <taxon>Bacteria</taxon>
        <taxon>Bacillati</taxon>
        <taxon>Actinomycetota</taxon>
        <taxon>Actinomycetes</taxon>
        <taxon>Bifidobacteriales</taxon>
        <taxon>Bifidobacteriaceae</taxon>
        <taxon>Bifidobacterium</taxon>
    </lineage>
</organism>
<name>A0A7J5TMN2_BIFBI</name>
<dbReference type="InterPro" id="IPR029044">
    <property type="entry name" value="Nucleotide-diphossugar_trans"/>
</dbReference>
<dbReference type="Gene3D" id="3.90.550.10">
    <property type="entry name" value="Spore Coat Polysaccharide Biosynthesis Protein SpsA, Chain A"/>
    <property type="match status" value="1"/>
</dbReference>
<dbReference type="PROSITE" id="PS51257">
    <property type="entry name" value="PROKAR_LIPOPROTEIN"/>
    <property type="match status" value="1"/>
</dbReference>
<dbReference type="EMBL" id="WDOP01000006">
    <property type="protein sequence ID" value="KAB7486367.1"/>
    <property type="molecule type" value="Genomic_DNA"/>
</dbReference>
<keyword evidence="2" id="KW-0808">Transferase</keyword>